<sequence length="700" mass="79221">MTTLLPRGYGSLPSFQFSSPNQIHNRYYNDTYPRYATSLTRHYPTQPLYQPPFYPPEKYTTTDLYQNQKPSVGAQVEAYLNRLDDQYRYERFARKLGKVEKQYARLLGNNYASGLSSHCPDVVYEYEKETEFVPVPAFMNPNTESYGSLGNIGYPGSLNYETSGSMSLPPKVRVIFIPTGQSSFQQPWTGPLTMPPFLYNRVAQPLYTFPLPPPLPQLGSLPLTPAVQQMVVQRYNNPLAVLPPYTPNWQIPQLMMPSYSQFSEFQPMAPISTFQSFTAAPQSYIPSLMPTFSHVPSVPQPCIPALMPTFPSLSSAPQLYLPPPSSMPVDQSMLSPPSLQLPLPNANVVSSLPQYVNSGYPSICRACPPAPPALNIPVTGHCWVQHCAACHHVSTSISNPNMRSTGGRITPLLRYPTVQQYVPDQTIQQQNYFQNEAPILMRPWLRKTPPLPPGAILISDEYITGDGYSSRHDRSRRKQRRHQHSYYPKQRSKTVSSRIITKSNPVVIKVSRSVSPRRASKNYNYRIQNDELVKSNSIISKNSSSSTTNGLTVEYHKVTLHSFKPIEEHIPKQSVNESRNINLQYNYQPQELSSVYHVNNYLKSNSETSTLASSFRTSSNCSPSLIKEYSQILSPSNDFNSIEEESNSKKEDIKSIRLFSQIEKPKERWIIIREIIKNSPSIISTISSNSEFCIIDKDDI</sequence>
<organism evidence="3 4">
    <name type="scientific">Rotaria sordida</name>
    <dbReference type="NCBI Taxonomy" id="392033"/>
    <lineage>
        <taxon>Eukaryota</taxon>
        <taxon>Metazoa</taxon>
        <taxon>Spiralia</taxon>
        <taxon>Gnathifera</taxon>
        <taxon>Rotifera</taxon>
        <taxon>Eurotatoria</taxon>
        <taxon>Bdelloidea</taxon>
        <taxon>Philodinida</taxon>
        <taxon>Philodinidae</taxon>
        <taxon>Rotaria</taxon>
    </lineage>
</organism>
<dbReference type="EMBL" id="CAJNOH010000186">
    <property type="protein sequence ID" value="CAF0933791.1"/>
    <property type="molecule type" value="Genomic_DNA"/>
</dbReference>
<proteinExistence type="predicted"/>
<feature type="compositionally biased region" description="Basic residues" evidence="1">
    <location>
        <begin position="473"/>
        <end position="484"/>
    </location>
</feature>
<evidence type="ECO:0000313" key="4">
    <source>
        <dbReference type="Proteomes" id="UP000663870"/>
    </source>
</evidence>
<evidence type="ECO:0000313" key="3">
    <source>
        <dbReference type="EMBL" id="CAF1123170.1"/>
    </source>
</evidence>
<keyword evidence="4" id="KW-1185">Reference proteome</keyword>
<comment type="caution">
    <text evidence="3">The sequence shown here is derived from an EMBL/GenBank/DDBJ whole genome shotgun (WGS) entry which is preliminary data.</text>
</comment>
<reference evidence="3" key="1">
    <citation type="submission" date="2021-02" db="EMBL/GenBank/DDBJ databases">
        <authorList>
            <person name="Nowell W R."/>
        </authorList>
    </citation>
    <scope>NUCLEOTIDE SEQUENCE</scope>
</reference>
<evidence type="ECO:0000256" key="1">
    <source>
        <dbReference type="SAM" id="MobiDB-lite"/>
    </source>
</evidence>
<evidence type="ECO:0000313" key="2">
    <source>
        <dbReference type="EMBL" id="CAF0933791.1"/>
    </source>
</evidence>
<name>A0A814QRE8_9BILA</name>
<dbReference type="Proteomes" id="UP000663854">
    <property type="component" value="Unassembled WGS sequence"/>
</dbReference>
<protein>
    <submittedName>
        <fullName evidence="3">Uncharacterized protein</fullName>
    </submittedName>
</protein>
<dbReference type="AlphaFoldDB" id="A0A814QRE8"/>
<dbReference type="Proteomes" id="UP000663870">
    <property type="component" value="Unassembled WGS sequence"/>
</dbReference>
<feature type="region of interest" description="Disordered" evidence="1">
    <location>
        <begin position="467"/>
        <end position="495"/>
    </location>
</feature>
<accession>A0A814QRE8</accession>
<dbReference type="EMBL" id="CAJNOL010000579">
    <property type="protein sequence ID" value="CAF1123170.1"/>
    <property type="molecule type" value="Genomic_DNA"/>
</dbReference>
<gene>
    <name evidence="3" type="ORF">JXQ802_LOCUS20316</name>
    <name evidence="2" type="ORF">PYM288_LOCUS11197</name>
</gene>